<organism evidence="1 2">
    <name type="scientific">Racocetra persica</name>
    <dbReference type="NCBI Taxonomy" id="160502"/>
    <lineage>
        <taxon>Eukaryota</taxon>
        <taxon>Fungi</taxon>
        <taxon>Fungi incertae sedis</taxon>
        <taxon>Mucoromycota</taxon>
        <taxon>Glomeromycotina</taxon>
        <taxon>Glomeromycetes</taxon>
        <taxon>Diversisporales</taxon>
        <taxon>Gigasporaceae</taxon>
        <taxon>Racocetra</taxon>
    </lineage>
</organism>
<feature type="non-terminal residue" evidence="1">
    <location>
        <position position="56"/>
    </location>
</feature>
<keyword evidence="2" id="KW-1185">Reference proteome</keyword>
<dbReference type="EMBL" id="CAJVQC010167785">
    <property type="protein sequence ID" value="CAG8849864.1"/>
    <property type="molecule type" value="Genomic_DNA"/>
</dbReference>
<comment type="caution">
    <text evidence="1">The sequence shown here is derived from an EMBL/GenBank/DDBJ whole genome shotgun (WGS) entry which is preliminary data.</text>
</comment>
<accession>A0ACA9SXN4</accession>
<proteinExistence type="predicted"/>
<dbReference type="Proteomes" id="UP000789920">
    <property type="component" value="Unassembled WGS sequence"/>
</dbReference>
<evidence type="ECO:0000313" key="1">
    <source>
        <dbReference type="EMBL" id="CAG8849864.1"/>
    </source>
</evidence>
<gene>
    <name evidence="1" type="ORF">RPERSI_LOCUS35805</name>
</gene>
<reference evidence="1" key="1">
    <citation type="submission" date="2021-06" db="EMBL/GenBank/DDBJ databases">
        <authorList>
            <person name="Kallberg Y."/>
            <person name="Tangrot J."/>
            <person name="Rosling A."/>
        </authorList>
    </citation>
    <scope>NUCLEOTIDE SEQUENCE</scope>
    <source>
        <strain evidence="1">MA461A</strain>
    </source>
</reference>
<evidence type="ECO:0000313" key="2">
    <source>
        <dbReference type="Proteomes" id="UP000789920"/>
    </source>
</evidence>
<protein>
    <submittedName>
        <fullName evidence="1">21168_t:CDS:1</fullName>
    </submittedName>
</protein>
<sequence length="56" mass="6724">CEYIPRKAGRPRKKKACLEYKLLRTKCTDKEYECYNCNQKNCTEQFVSQISKEQVE</sequence>
<name>A0ACA9SXN4_9GLOM</name>
<feature type="non-terminal residue" evidence="1">
    <location>
        <position position="1"/>
    </location>
</feature>